<sequence>MLLKIHSRRMKATLGQDRPPMKSTTKEFDPSQLITTPGAKVRLNLGEEDNAVSVCMTSLYLKKYRFEPQFNLTLDDVLQGIKEKWLRPVAPEDFPLIAYHDDGTPVYQEIVNLETLAPYFKRGILKPTRWEQRIIARAPNGKPFQDKKALGRLVTSSGKVVFVTYVTPHGFGNTYFVINLGISQKREERGELKGGINKPKQKISLWIHQKTGIFAKESNP</sequence>
<name>A0A101LZX6_PICGL</name>
<gene>
    <name evidence="1" type="ORF">ABT39_MTgene5345</name>
</gene>
<geneLocation type="mitochondrion" evidence="1"/>
<protein>
    <submittedName>
        <fullName evidence="1">Uncharacterized protein</fullName>
    </submittedName>
</protein>
<comment type="caution">
    <text evidence="1">The sequence shown here is derived from an EMBL/GenBank/DDBJ whole genome shotgun (WGS) entry which is preliminary data.</text>
</comment>
<reference evidence="1" key="1">
    <citation type="journal article" date="2015" name="Genome Biol. Evol.">
        <title>Organellar Genomes of White Spruce (Picea glauca): Assembly and Annotation.</title>
        <authorList>
            <person name="Jackman S.D."/>
            <person name="Warren R.L."/>
            <person name="Gibb E.A."/>
            <person name="Vandervalk B.P."/>
            <person name="Mohamadi H."/>
            <person name="Chu J."/>
            <person name="Raymond A."/>
            <person name="Pleasance S."/>
            <person name="Coope R."/>
            <person name="Wildung M.R."/>
            <person name="Ritland C.E."/>
            <person name="Bousquet J."/>
            <person name="Jones S.J."/>
            <person name="Bohlmann J."/>
            <person name="Birol I."/>
        </authorList>
    </citation>
    <scope>NUCLEOTIDE SEQUENCE [LARGE SCALE GENOMIC DNA]</scope>
    <source>
        <tissue evidence="1">Flushing bud</tissue>
    </source>
</reference>
<dbReference type="AlphaFoldDB" id="A0A101LZX6"/>
<accession>A0A101LZX6</accession>
<dbReference type="EMBL" id="LKAM01000006">
    <property type="protein sequence ID" value="KUM48345.1"/>
    <property type="molecule type" value="Genomic_DNA"/>
</dbReference>
<proteinExistence type="predicted"/>
<keyword evidence="1" id="KW-0496">Mitochondrion</keyword>
<evidence type="ECO:0000313" key="1">
    <source>
        <dbReference type="EMBL" id="KUM48345.1"/>
    </source>
</evidence>
<organism evidence="1">
    <name type="scientific">Picea glauca</name>
    <name type="common">White spruce</name>
    <name type="synonym">Pinus glauca</name>
    <dbReference type="NCBI Taxonomy" id="3330"/>
    <lineage>
        <taxon>Eukaryota</taxon>
        <taxon>Viridiplantae</taxon>
        <taxon>Streptophyta</taxon>
        <taxon>Embryophyta</taxon>
        <taxon>Tracheophyta</taxon>
        <taxon>Spermatophyta</taxon>
        <taxon>Pinopsida</taxon>
        <taxon>Pinidae</taxon>
        <taxon>Conifers I</taxon>
        <taxon>Pinales</taxon>
        <taxon>Pinaceae</taxon>
        <taxon>Picea</taxon>
    </lineage>
</organism>